<reference evidence="5 6" key="1">
    <citation type="submission" date="2024-02" db="EMBL/GenBank/DDBJ databases">
        <authorList>
            <person name="Daric V."/>
            <person name="Darras S."/>
        </authorList>
    </citation>
    <scope>NUCLEOTIDE SEQUENCE [LARGE SCALE GENOMIC DNA]</scope>
</reference>
<keyword evidence="4" id="KW-0732">Signal</keyword>
<evidence type="ECO:0000256" key="2">
    <source>
        <dbReference type="ARBA" id="ARBA00023157"/>
    </source>
</evidence>
<comment type="caution">
    <text evidence="5">The sequence shown here is derived from an EMBL/GenBank/DDBJ whole genome shotgun (WGS) entry which is preliminary data.</text>
</comment>
<dbReference type="Pfam" id="PF00090">
    <property type="entry name" value="TSP_1"/>
    <property type="match status" value="2"/>
</dbReference>
<proteinExistence type="predicted"/>
<dbReference type="InterPro" id="IPR052065">
    <property type="entry name" value="Compl_asym_regulator"/>
</dbReference>
<evidence type="ECO:0000313" key="6">
    <source>
        <dbReference type="Proteomes" id="UP001642483"/>
    </source>
</evidence>
<dbReference type="InterPro" id="IPR000884">
    <property type="entry name" value="TSP1_rpt"/>
</dbReference>
<evidence type="ECO:0000256" key="1">
    <source>
        <dbReference type="ARBA" id="ARBA00022737"/>
    </source>
</evidence>
<keyword evidence="1" id="KW-0677">Repeat</keyword>
<accession>A0ABP0FCX3</accession>
<dbReference type="EMBL" id="CAWYQH010000046">
    <property type="protein sequence ID" value="CAK8677555.1"/>
    <property type="molecule type" value="Genomic_DNA"/>
</dbReference>
<keyword evidence="6" id="KW-1185">Reference proteome</keyword>
<gene>
    <name evidence="5" type="ORF">CVLEPA_LOCUS6922</name>
</gene>
<keyword evidence="2" id="KW-1015">Disulfide bond</keyword>
<dbReference type="SMART" id="SM00209">
    <property type="entry name" value="TSP1"/>
    <property type="match status" value="2"/>
</dbReference>
<dbReference type="InterPro" id="IPR036383">
    <property type="entry name" value="TSP1_rpt_sf"/>
</dbReference>
<evidence type="ECO:0000256" key="4">
    <source>
        <dbReference type="SAM" id="SignalP"/>
    </source>
</evidence>
<feature type="chain" id="PRO_5047279224" evidence="4">
    <location>
        <begin position="25"/>
        <end position="380"/>
    </location>
</feature>
<name>A0ABP0FCX3_CLALP</name>
<sequence>MMTWKSITLFVTLQIFSLFNEGQACHTYLSVLKRRKRTIDEEVQDTEILRQYFTDCLEDKVGSIPGWQSTVDYSILLTNWYRNTEDFTCLGDSTADCWKDELSVYVQSDSSSAQVLQAGKDCIDQYEADQALFINEYEPRSNRRKRQTEGFPSRGFPPGGYPNPEVGPPRPRSPIPGYPDPAKQRYDNCVAISSSQSAIGFQRLNIATLSNFVNDHLQYSCDSRKTRSSTPELSAVWPYRFAALTRLDTPLRDSLLDCGKLVYPPAPFWGKFGKWSECSKTCGAGTQTRKRKCKDGANPRLPSTGCVGDDTQTRRCNLRPCQQRCGWRRWSNWTACRPLFGCYGQQIRSRVCLCGRQQVASRLCDGDDTETRTCFTGCPA</sequence>
<feature type="signal peptide" evidence="4">
    <location>
        <begin position="1"/>
        <end position="24"/>
    </location>
</feature>
<feature type="region of interest" description="Disordered" evidence="3">
    <location>
        <begin position="137"/>
        <end position="180"/>
    </location>
</feature>
<dbReference type="SUPFAM" id="SSF82895">
    <property type="entry name" value="TSP-1 type 1 repeat"/>
    <property type="match status" value="2"/>
</dbReference>
<organism evidence="5 6">
    <name type="scientific">Clavelina lepadiformis</name>
    <name type="common">Light-bulb sea squirt</name>
    <name type="synonym">Ascidia lepadiformis</name>
    <dbReference type="NCBI Taxonomy" id="159417"/>
    <lineage>
        <taxon>Eukaryota</taxon>
        <taxon>Metazoa</taxon>
        <taxon>Chordata</taxon>
        <taxon>Tunicata</taxon>
        <taxon>Ascidiacea</taxon>
        <taxon>Aplousobranchia</taxon>
        <taxon>Clavelinidae</taxon>
        <taxon>Clavelina</taxon>
    </lineage>
</organism>
<dbReference type="PANTHER" id="PTHR22906">
    <property type="entry name" value="PROPERDIN"/>
    <property type="match status" value="1"/>
</dbReference>
<dbReference type="Proteomes" id="UP001642483">
    <property type="component" value="Unassembled WGS sequence"/>
</dbReference>
<evidence type="ECO:0000313" key="5">
    <source>
        <dbReference type="EMBL" id="CAK8677555.1"/>
    </source>
</evidence>
<dbReference type="Gene3D" id="2.20.100.10">
    <property type="entry name" value="Thrombospondin type-1 (TSP1) repeat"/>
    <property type="match status" value="2"/>
</dbReference>
<dbReference type="PROSITE" id="PS50092">
    <property type="entry name" value="TSP1"/>
    <property type="match status" value="2"/>
</dbReference>
<feature type="compositionally biased region" description="Pro residues" evidence="3">
    <location>
        <begin position="159"/>
        <end position="179"/>
    </location>
</feature>
<dbReference type="PANTHER" id="PTHR22906:SF21">
    <property type="entry name" value="SEMA DOMAIN-CONTAINING PROTEIN"/>
    <property type="match status" value="1"/>
</dbReference>
<protein>
    <submittedName>
        <fullName evidence="5">Uncharacterized protein</fullName>
    </submittedName>
</protein>
<evidence type="ECO:0000256" key="3">
    <source>
        <dbReference type="SAM" id="MobiDB-lite"/>
    </source>
</evidence>